<dbReference type="OrthoDB" id="6155791at2759"/>
<evidence type="ECO:0000259" key="8">
    <source>
        <dbReference type="PROSITE" id="PS50104"/>
    </source>
</evidence>
<evidence type="ECO:0000256" key="4">
    <source>
        <dbReference type="ARBA" id="ARBA00022729"/>
    </source>
</evidence>
<dbReference type="GO" id="GO:0038023">
    <property type="term" value="F:signaling receptor activity"/>
    <property type="evidence" value="ECO:0007669"/>
    <property type="project" value="TreeGrafter"/>
</dbReference>
<keyword evidence="3 7" id="KW-0812">Transmembrane</keyword>
<dbReference type="PROSITE" id="PS50104">
    <property type="entry name" value="TIR"/>
    <property type="match status" value="1"/>
</dbReference>
<dbReference type="SMART" id="SM00082">
    <property type="entry name" value="LRRCT"/>
    <property type="match status" value="1"/>
</dbReference>
<name>A0A8S3TKA2_MYTED</name>
<dbReference type="GO" id="GO:0007165">
    <property type="term" value="P:signal transduction"/>
    <property type="evidence" value="ECO:0007669"/>
    <property type="project" value="InterPro"/>
</dbReference>
<dbReference type="SUPFAM" id="SSF52200">
    <property type="entry name" value="Toll/Interleukin receptor TIR domain"/>
    <property type="match status" value="1"/>
</dbReference>
<comment type="caution">
    <text evidence="9">The sequence shown here is derived from an EMBL/GenBank/DDBJ whole genome shotgun (WGS) entry which is preliminary data.</text>
</comment>
<keyword evidence="6 7" id="KW-0472">Membrane</keyword>
<dbReference type="PANTHER" id="PTHR24365:SF530">
    <property type="entry name" value="MSTPROX-RELATED"/>
    <property type="match status" value="1"/>
</dbReference>
<dbReference type="InterPro" id="IPR035897">
    <property type="entry name" value="Toll_tir_struct_dom_sf"/>
</dbReference>
<evidence type="ECO:0000313" key="9">
    <source>
        <dbReference type="EMBL" id="CAG2231994.1"/>
    </source>
</evidence>
<dbReference type="EMBL" id="CAJPWZ010002162">
    <property type="protein sequence ID" value="CAG2231994.1"/>
    <property type="molecule type" value="Genomic_DNA"/>
</dbReference>
<keyword evidence="4" id="KW-0732">Signal</keyword>
<proteinExistence type="predicted"/>
<evidence type="ECO:0000256" key="7">
    <source>
        <dbReference type="SAM" id="Phobius"/>
    </source>
</evidence>
<sequence>MKHNKISTWNGYTVFGNKTTITSLMLSDNTISVVNEILFPMTALRNLRTLSLARNSFACTCDYVWFRDWLQNTKFVFEDFPSDYQCKTPLNKAGQLIKDSLPTTVECNKRDNEVFTAVVTCLSVFGIVFVIVLSIVFRLRWHIRYWLYLLRVKKKGFALISNEETQNYVYEGYVIYCDEDITWIQNKLLDKLENEASLPLCIRDRNFEAGKVFVDNIIDKMSESRRVILVISRDMVQSNWCLFECRVAQEKFLNRESEALISLVVEDVPKEEMTSSLRAFVNSAVCMKFPKKQYNEETFWSNLTNIFHE</sequence>
<accession>A0A8S3TKA2</accession>
<evidence type="ECO:0000256" key="6">
    <source>
        <dbReference type="ARBA" id="ARBA00023136"/>
    </source>
</evidence>
<keyword evidence="10" id="KW-1185">Reference proteome</keyword>
<evidence type="ECO:0000256" key="1">
    <source>
        <dbReference type="ARBA" id="ARBA00004167"/>
    </source>
</evidence>
<evidence type="ECO:0000256" key="2">
    <source>
        <dbReference type="ARBA" id="ARBA00022614"/>
    </source>
</evidence>
<evidence type="ECO:0000256" key="5">
    <source>
        <dbReference type="ARBA" id="ARBA00022989"/>
    </source>
</evidence>
<dbReference type="Pfam" id="PF01582">
    <property type="entry name" value="TIR"/>
    <property type="match status" value="1"/>
</dbReference>
<comment type="subcellular location">
    <subcellularLocation>
        <location evidence="1">Membrane</location>
        <topology evidence="1">Single-pass membrane protein</topology>
    </subcellularLocation>
</comment>
<dbReference type="SMART" id="SM00255">
    <property type="entry name" value="TIR"/>
    <property type="match status" value="1"/>
</dbReference>
<dbReference type="Gene3D" id="3.40.50.10140">
    <property type="entry name" value="Toll/interleukin-1 receptor homology (TIR) domain"/>
    <property type="match status" value="1"/>
</dbReference>
<feature type="transmembrane region" description="Helical" evidence="7">
    <location>
        <begin position="114"/>
        <end position="137"/>
    </location>
</feature>
<dbReference type="InterPro" id="IPR000157">
    <property type="entry name" value="TIR_dom"/>
</dbReference>
<organism evidence="9 10">
    <name type="scientific">Mytilus edulis</name>
    <name type="common">Blue mussel</name>
    <dbReference type="NCBI Taxonomy" id="6550"/>
    <lineage>
        <taxon>Eukaryota</taxon>
        <taxon>Metazoa</taxon>
        <taxon>Spiralia</taxon>
        <taxon>Lophotrochozoa</taxon>
        <taxon>Mollusca</taxon>
        <taxon>Bivalvia</taxon>
        <taxon>Autobranchia</taxon>
        <taxon>Pteriomorphia</taxon>
        <taxon>Mytilida</taxon>
        <taxon>Mytiloidea</taxon>
        <taxon>Mytilidae</taxon>
        <taxon>Mytilinae</taxon>
        <taxon>Mytilus</taxon>
    </lineage>
</organism>
<dbReference type="GO" id="GO:0005886">
    <property type="term" value="C:plasma membrane"/>
    <property type="evidence" value="ECO:0007669"/>
    <property type="project" value="TreeGrafter"/>
</dbReference>
<evidence type="ECO:0000256" key="3">
    <source>
        <dbReference type="ARBA" id="ARBA00022692"/>
    </source>
</evidence>
<gene>
    <name evidence="9" type="ORF">MEDL_44774</name>
</gene>
<dbReference type="AlphaFoldDB" id="A0A8S3TKA2"/>
<feature type="domain" description="TIR" evidence="8">
    <location>
        <begin position="168"/>
        <end position="307"/>
    </location>
</feature>
<dbReference type="PANTHER" id="PTHR24365">
    <property type="entry name" value="TOLL-LIKE RECEPTOR"/>
    <property type="match status" value="1"/>
</dbReference>
<keyword evidence="5 7" id="KW-1133">Transmembrane helix</keyword>
<protein>
    <recommendedName>
        <fullName evidence="8">TIR domain-containing protein</fullName>
    </recommendedName>
</protein>
<dbReference type="SUPFAM" id="SSF52058">
    <property type="entry name" value="L domain-like"/>
    <property type="match status" value="1"/>
</dbReference>
<keyword evidence="2" id="KW-0433">Leucine-rich repeat</keyword>
<dbReference type="InterPro" id="IPR000483">
    <property type="entry name" value="Cys-rich_flank_reg_C"/>
</dbReference>
<dbReference type="Proteomes" id="UP000683360">
    <property type="component" value="Unassembled WGS sequence"/>
</dbReference>
<reference evidence="9" key="1">
    <citation type="submission" date="2021-03" db="EMBL/GenBank/DDBJ databases">
        <authorList>
            <person name="Bekaert M."/>
        </authorList>
    </citation>
    <scope>NUCLEOTIDE SEQUENCE</scope>
</reference>
<dbReference type="InterPro" id="IPR032675">
    <property type="entry name" value="LRR_dom_sf"/>
</dbReference>
<dbReference type="Gene3D" id="3.80.10.10">
    <property type="entry name" value="Ribonuclease Inhibitor"/>
    <property type="match status" value="1"/>
</dbReference>
<evidence type="ECO:0000313" key="10">
    <source>
        <dbReference type="Proteomes" id="UP000683360"/>
    </source>
</evidence>